<feature type="transmembrane region" description="Helical" evidence="12">
    <location>
        <begin position="101"/>
        <end position="122"/>
    </location>
</feature>
<reference evidence="14" key="1">
    <citation type="submission" date="2025-08" db="UniProtKB">
        <authorList>
            <consortium name="RefSeq"/>
        </authorList>
    </citation>
    <scope>IDENTIFICATION</scope>
</reference>
<comment type="subcellular location">
    <subcellularLocation>
        <location evidence="1">Membrane</location>
        <topology evidence="1">Multi-pass membrane protein</topology>
    </subcellularLocation>
</comment>
<evidence type="ECO:0000256" key="7">
    <source>
        <dbReference type="ARBA" id="ARBA00023065"/>
    </source>
</evidence>
<accession>A0A7E6FBN2</accession>
<evidence type="ECO:0000256" key="11">
    <source>
        <dbReference type="RuleBase" id="RU000679"/>
    </source>
</evidence>
<dbReference type="AlphaFoldDB" id="A0A7E6FBN2"/>
<name>A0A7E6FBN2_9MOLL</name>
<evidence type="ECO:0000256" key="5">
    <source>
        <dbReference type="ARBA" id="ARBA00022989"/>
    </source>
</evidence>
<dbReference type="Proteomes" id="UP000515154">
    <property type="component" value="Linkage group LG14"/>
</dbReference>
<dbReference type="PANTHER" id="PTHR11690:SF300">
    <property type="entry name" value="PICKPOCKET PROTEIN 19"/>
    <property type="match status" value="1"/>
</dbReference>
<gene>
    <name evidence="14" type="primary">LOC118766005</name>
</gene>
<keyword evidence="8 12" id="KW-0472">Membrane</keyword>
<evidence type="ECO:0000313" key="13">
    <source>
        <dbReference type="Proteomes" id="UP000515154"/>
    </source>
</evidence>
<organism evidence="13 14">
    <name type="scientific">Octopus sinensis</name>
    <name type="common">East Asian common octopus</name>
    <dbReference type="NCBI Taxonomy" id="2607531"/>
    <lineage>
        <taxon>Eukaryota</taxon>
        <taxon>Metazoa</taxon>
        <taxon>Spiralia</taxon>
        <taxon>Lophotrochozoa</taxon>
        <taxon>Mollusca</taxon>
        <taxon>Cephalopoda</taxon>
        <taxon>Coleoidea</taxon>
        <taxon>Octopodiformes</taxon>
        <taxon>Octopoda</taxon>
        <taxon>Incirrata</taxon>
        <taxon>Octopodidae</taxon>
        <taxon>Octopus</taxon>
    </lineage>
</organism>
<evidence type="ECO:0000256" key="1">
    <source>
        <dbReference type="ARBA" id="ARBA00004141"/>
    </source>
</evidence>
<evidence type="ECO:0000256" key="10">
    <source>
        <dbReference type="ARBA" id="ARBA00023303"/>
    </source>
</evidence>
<evidence type="ECO:0000256" key="3">
    <source>
        <dbReference type="ARBA" id="ARBA00022461"/>
    </source>
</evidence>
<evidence type="ECO:0000256" key="12">
    <source>
        <dbReference type="SAM" id="Phobius"/>
    </source>
</evidence>
<keyword evidence="3 11" id="KW-0894">Sodium channel</keyword>
<dbReference type="RefSeq" id="XP_036364923.1">
    <property type="nucleotide sequence ID" value="XM_036509030.1"/>
</dbReference>
<evidence type="ECO:0000256" key="9">
    <source>
        <dbReference type="ARBA" id="ARBA00023201"/>
    </source>
</evidence>
<feature type="transmembrane region" description="Helical" evidence="12">
    <location>
        <begin position="456"/>
        <end position="479"/>
    </location>
</feature>
<keyword evidence="4 11" id="KW-0812">Transmembrane</keyword>
<evidence type="ECO:0000256" key="6">
    <source>
        <dbReference type="ARBA" id="ARBA00023053"/>
    </source>
</evidence>
<dbReference type="Gene3D" id="1.10.287.820">
    <property type="entry name" value="Acid-sensing ion channel domain"/>
    <property type="match status" value="1"/>
</dbReference>
<dbReference type="PANTHER" id="PTHR11690">
    <property type="entry name" value="AMILORIDE-SENSITIVE SODIUM CHANNEL-RELATED"/>
    <property type="match status" value="1"/>
</dbReference>
<keyword evidence="13" id="KW-1185">Reference proteome</keyword>
<sequence>MRGNMNFRWPSFIRNDRTGDPTQGKSWIDYITEKVHFDKKQHVSSLGNELYKKEESYISSQSNLIKEEKKEKDATKNLLMHFSSNTSLHGVRNIADSNNTLLRLFYIGIVASFMIIVSYYLIKLFMIYNSHPVNRQYTASLQEKLMFPGITMCDFHPYNLRNQSIISTLLDGLRARNYTNPVFSLEEKTIYTLIYADQNEDMESKFNSNELCADDWSFRWMVIDNDILKCYTFNTVNKTEPHITNKPGIKYGLEIVRNFSALYSDYTTGVRIFVHSPFKRAYEQDCSFFAGPGLSTFAIIHPLKLTLLGYPFHPIEEDCVSTEKQSLLDDTGSYSQVNCEEKCRVDFIIHCCNCSPSFAGGNNRRCTFREYITCEKSATDEFFSNKSHLNMCNCIRSCSFTSYSISTSVAYYPRPAHKLPTKFKIHLYYESLILKEMSEQEMYTSEAFLAQFGGQMGLFLGASLVTAIELVELIIMVLWTQFRCLVNYILAVL</sequence>
<dbReference type="GO" id="GO:0005886">
    <property type="term" value="C:plasma membrane"/>
    <property type="evidence" value="ECO:0007669"/>
    <property type="project" value="TreeGrafter"/>
</dbReference>
<keyword evidence="7 11" id="KW-0406">Ion transport</keyword>
<keyword evidence="5 12" id="KW-1133">Transmembrane helix</keyword>
<comment type="similarity">
    <text evidence="11">Belongs to the amiloride-sensitive sodium channel (TC 1.A.6) family.</text>
</comment>
<keyword evidence="6" id="KW-0915">Sodium</keyword>
<keyword evidence="9 11" id="KW-0739">Sodium transport</keyword>
<evidence type="ECO:0000256" key="8">
    <source>
        <dbReference type="ARBA" id="ARBA00023136"/>
    </source>
</evidence>
<dbReference type="Gene3D" id="1.10.287.770">
    <property type="entry name" value="YojJ-like"/>
    <property type="match status" value="1"/>
</dbReference>
<dbReference type="GO" id="GO:0015280">
    <property type="term" value="F:ligand-gated sodium channel activity"/>
    <property type="evidence" value="ECO:0007669"/>
    <property type="project" value="TreeGrafter"/>
</dbReference>
<protein>
    <submittedName>
        <fullName evidence="14">Acid-sensing ion channel 2-like</fullName>
    </submittedName>
</protein>
<dbReference type="KEGG" id="osn:118766005"/>
<proteinExistence type="inferred from homology"/>
<evidence type="ECO:0000256" key="4">
    <source>
        <dbReference type="ARBA" id="ARBA00022692"/>
    </source>
</evidence>
<dbReference type="PRINTS" id="PR01078">
    <property type="entry name" value="AMINACHANNEL"/>
</dbReference>
<keyword evidence="10 11" id="KW-0407">Ion channel</keyword>
<evidence type="ECO:0000313" key="14">
    <source>
        <dbReference type="RefSeq" id="XP_036364923.1"/>
    </source>
</evidence>
<evidence type="ECO:0000256" key="2">
    <source>
        <dbReference type="ARBA" id="ARBA00022448"/>
    </source>
</evidence>
<dbReference type="Pfam" id="PF00858">
    <property type="entry name" value="ASC"/>
    <property type="match status" value="1"/>
</dbReference>
<keyword evidence="2 11" id="KW-0813">Transport</keyword>
<dbReference type="InterPro" id="IPR001873">
    <property type="entry name" value="ENaC"/>
</dbReference>